<dbReference type="SUPFAM" id="SSF161098">
    <property type="entry name" value="MetI-like"/>
    <property type="match status" value="1"/>
</dbReference>
<feature type="domain" description="ABC transmembrane type-1" evidence="8">
    <location>
        <begin position="71"/>
        <end position="266"/>
    </location>
</feature>
<dbReference type="CDD" id="cd06261">
    <property type="entry name" value="TM_PBP2"/>
    <property type="match status" value="1"/>
</dbReference>
<protein>
    <submittedName>
        <fullName evidence="9">Aldouronate transport system permease protein</fullName>
    </submittedName>
</protein>
<dbReference type="Gene3D" id="1.10.3720.10">
    <property type="entry name" value="MetI-like"/>
    <property type="match status" value="1"/>
</dbReference>
<sequence>MVENRKGYDIFINVILILICICCVAPFVLLIASSFTAESSLIKDGYFFIPKEFSTEAYKFLLGDNSIFRAYGVTILLTASGTAINLLITTMIAYPLSKQDMPGRSFFNFFVFFTMLFAGGLVPTYMMWTQIFHIKNTFAALLFPSLLTNGFTIMMMRSYFQQNIPPEVLESARIDGANEFYILFKIVMPMSLPILATVGLMAGLMYWNDWNNNLYYITEPGLNSIQGLLNRMLTNAQYLKQTATMGNVGAASVPTTAVRMAVAVLGAVPILCIYPFFQKYFVKGMTMGAVKG</sequence>
<feature type="transmembrane region" description="Helical" evidence="7">
    <location>
        <begin position="180"/>
        <end position="207"/>
    </location>
</feature>
<feature type="transmembrane region" description="Helical" evidence="7">
    <location>
        <begin position="138"/>
        <end position="160"/>
    </location>
</feature>
<keyword evidence="3" id="KW-1003">Cell membrane</keyword>
<keyword evidence="2 7" id="KW-0813">Transport</keyword>
<evidence type="ECO:0000313" key="9">
    <source>
        <dbReference type="EMBL" id="PWJ77983.1"/>
    </source>
</evidence>
<evidence type="ECO:0000256" key="3">
    <source>
        <dbReference type="ARBA" id="ARBA00022475"/>
    </source>
</evidence>
<dbReference type="GO" id="GO:0055085">
    <property type="term" value="P:transmembrane transport"/>
    <property type="evidence" value="ECO:0007669"/>
    <property type="project" value="InterPro"/>
</dbReference>
<dbReference type="AlphaFoldDB" id="A0AB73T7V3"/>
<keyword evidence="5 7" id="KW-1133">Transmembrane helix</keyword>
<feature type="transmembrane region" description="Helical" evidence="7">
    <location>
        <begin position="257"/>
        <end position="277"/>
    </location>
</feature>
<comment type="similarity">
    <text evidence="7">Belongs to the binding-protein-dependent transport system permease family.</text>
</comment>
<comment type="subcellular location">
    <subcellularLocation>
        <location evidence="1 7">Cell membrane</location>
        <topology evidence="1 7">Multi-pass membrane protein</topology>
    </subcellularLocation>
</comment>
<dbReference type="PANTHER" id="PTHR43744">
    <property type="entry name" value="ABC TRANSPORTER PERMEASE PROTEIN MG189-RELATED-RELATED"/>
    <property type="match status" value="1"/>
</dbReference>
<keyword evidence="4 7" id="KW-0812">Transmembrane</keyword>
<evidence type="ECO:0000259" key="8">
    <source>
        <dbReference type="PROSITE" id="PS50928"/>
    </source>
</evidence>
<evidence type="ECO:0000256" key="1">
    <source>
        <dbReference type="ARBA" id="ARBA00004651"/>
    </source>
</evidence>
<evidence type="ECO:0000256" key="5">
    <source>
        <dbReference type="ARBA" id="ARBA00022989"/>
    </source>
</evidence>
<gene>
    <name evidence="9" type="ORF">C7383_102116</name>
</gene>
<dbReference type="RefSeq" id="WP_109624934.1">
    <property type="nucleotide sequence ID" value="NZ_CABJAT010000002.1"/>
</dbReference>
<feature type="transmembrane region" description="Helical" evidence="7">
    <location>
        <begin position="12"/>
        <end position="35"/>
    </location>
</feature>
<dbReference type="Pfam" id="PF00528">
    <property type="entry name" value="BPD_transp_1"/>
    <property type="match status" value="1"/>
</dbReference>
<proteinExistence type="inferred from homology"/>
<evidence type="ECO:0000256" key="2">
    <source>
        <dbReference type="ARBA" id="ARBA00022448"/>
    </source>
</evidence>
<organism evidence="9 10">
    <name type="scientific">Murimonas intestini</name>
    <dbReference type="NCBI Taxonomy" id="1337051"/>
    <lineage>
        <taxon>Bacteria</taxon>
        <taxon>Bacillati</taxon>
        <taxon>Bacillota</taxon>
        <taxon>Clostridia</taxon>
        <taxon>Lachnospirales</taxon>
        <taxon>Lachnospiraceae</taxon>
        <taxon>Murimonas</taxon>
    </lineage>
</organism>
<dbReference type="PROSITE" id="PS50928">
    <property type="entry name" value="ABC_TM1"/>
    <property type="match status" value="1"/>
</dbReference>
<feature type="transmembrane region" description="Helical" evidence="7">
    <location>
        <begin position="106"/>
        <end position="126"/>
    </location>
</feature>
<dbReference type="EMBL" id="QGGY01000002">
    <property type="protein sequence ID" value="PWJ77983.1"/>
    <property type="molecule type" value="Genomic_DNA"/>
</dbReference>
<name>A0AB73T7V3_9FIRM</name>
<evidence type="ECO:0000256" key="7">
    <source>
        <dbReference type="RuleBase" id="RU363032"/>
    </source>
</evidence>
<dbReference type="InterPro" id="IPR035906">
    <property type="entry name" value="MetI-like_sf"/>
</dbReference>
<comment type="caution">
    <text evidence="9">The sequence shown here is derived from an EMBL/GenBank/DDBJ whole genome shotgun (WGS) entry which is preliminary data.</text>
</comment>
<dbReference type="GO" id="GO:0005886">
    <property type="term" value="C:plasma membrane"/>
    <property type="evidence" value="ECO:0007669"/>
    <property type="project" value="UniProtKB-SubCell"/>
</dbReference>
<reference evidence="9 10" key="1">
    <citation type="submission" date="2018-05" db="EMBL/GenBank/DDBJ databases">
        <authorList>
            <person name="Goeker M."/>
            <person name="Huntemann M."/>
            <person name="Clum A."/>
            <person name="Pillay M."/>
            <person name="Palaniappan K."/>
            <person name="Varghese N."/>
            <person name="Mikhailova N."/>
            <person name="Stamatis D."/>
            <person name="Reddy T."/>
            <person name="Daum C."/>
            <person name="Shapiro N."/>
            <person name="Ivanova N."/>
            <person name="Kyrpides N."/>
            <person name="Woyke T."/>
        </authorList>
    </citation>
    <scope>NUCLEOTIDE SEQUENCE [LARGE SCALE GENOMIC DNA]</scope>
    <source>
        <strain evidence="9 10">DSM 26524</strain>
    </source>
</reference>
<dbReference type="InterPro" id="IPR000515">
    <property type="entry name" value="MetI-like"/>
</dbReference>
<evidence type="ECO:0000313" key="10">
    <source>
        <dbReference type="Proteomes" id="UP000245412"/>
    </source>
</evidence>
<evidence type="ECO:0000256" key="6">
    <source>
        <dbReference type="ARBA" id="ARBA00023136"/>
    </source>
</evidence>
<evidence type="ECO:0000256" key="4">
    <source>
        <dbReference type="ARBA" id="ARBA00022692"/>
    </source>
</evidence>
<accession>A0AB73T7V3</accession>
<dbReference type="PANTHER" id="PTHR43744:SF9">
    <property type="entry name" value="POLYGALACTURONAN_RHAMNOGALACTURONAN TRANSPORT SYSTEM PERMEASE PROTEIN YTCP"/>
    <property type="match status" value="1"/>
</dbReference>
<keyword evidence="10" id="KW-1185">Reference proteome</keyword>
<keyword evidence="6 7" id="KW-0472">Membrane</keyword>
<feature type="transmembrane region" description="Helical" evidence="7">
    <location>
        <begin position="70"/>
        <end position="94"/>
    </location>
</feature>
<dbReference type="Proteomes" id="UP000245412">
    <property type="component" value="Unassembled WGS sequence"/>
</dbReference>